<gene>
    <name evidence="1" type="ORF">M514_27575</name>
</gene>
<protein>
    <submittedName>
        <fullName evidence="1">Uncharacterized protein</fullName>
    </submittedName>
</protein>
<evidence type="ECO:0000313" key="1">
    <source>
        <dbReference type="EMBL" id="KFD60254.1"/>
    </source>
</evidence>
<sequence length="165" mass="18021">QILHFLFNPEEEASQFLFTVSNQGDGVHTLSSQQSLRGLCLVLEGPADQKDANRILLGIANANVANMYKTISLMILLAAAKQTPYQRTDEHVVRKFTENSVRSFQDALAVDDVLCGGVYSVVCIYGPLTVPVGEVSSVWCSNEGLFDPAQAELALPGDYYGHEIE</sequence>
<dbReference type="EMBL" id="KL367682">
    <property type="protein sequence ID" value="KFD60254.1"/>
    <property type="molecule type" value="Genomic_DNA"/>
</dbReference>
<proteinExistence type="predicted"/>
<reference evidence="1" key="1">
    <citation type="journal article" date="2014" name="Nat. Genet.">
        <title>Genome and transcriptome of the porcine whipworm Trichuris suis.</title>
        <authorList>
            <person name="Jex A.R."/>
            <person name="Nejsum P."/>
            <person name="Schwarz E.M."/>
            <person name="Hu L."/>
            <person name="Young N.D."/>
            <person name="Hall R.S."/>
            <person name="Korhonen P.K."/>
            <person name="Liao S."/>
            <person name="Thamsborg S."/>
            <person name="Xia J."/>
            <person name="Xu P."/>
            <person name="Wang S."/>
            <person name="Scheerlinck J.P."/>
            <person name="Hofmann A."/>
            <person name="Sternberg P.W."/>
            <person name="Wang J."/>
            <person name="Gasser R.B."/>
        </authorList>
    </citation>
    <scope>NUCLEOTIDE SEQUENCE [LARGE SCALE GENOMIC DNA]</scope>
    <source>
        <strain evidence="1">DCEP-RM93F</strain>
    </source>
</reference>
<name>A0A085MSQ8_9BILA</name>
<dbReference type="Proteomes" id="UP000030758">
    <property type="component" value="Unassembled WGS sequence"/>
</dbReference>
<feature type="non-terminal residue" evidence="1">
    <location>
        <position position="1"/>
    </location>
</feature>
<organism evidence="1">
    <name type="scientific">Trichuris suis</name>
    <name type="common">pig whipworm</name>
    <dbReference type="NCBI Taxonomy" id="68888"/>
    <lineage>
        <taxon>Eukaryota</taxon>
        <taxon>Metazoa</taxon>
        <taxon>Ecdysozoa</taxon>
        <taxon>Nematoda</taxon>
        <taxon>Enoplea</taxon>
        <taxon>Dorylaimia</taxon>
        <taxon>Trichinellida</taxon>
        <taxon>Trichuridae</taxon>
        <taxon>Trichuris</taxon>
    </lineage>
</organism>
<dbReference type="AlphaFoldDB" id="A0A085MSQ8"/>
<accession>A0A085MSQ8</accession>
<feature type="non-terminal residue" evidence="1">
    <location>
        <position position="165"/>
    </location>
</feature>